<keyword evidence="1" id="KW-1133">Transmembrane helix</keyword>
<feature type="transmembrane region" description="Helical" evidence="1">
    <location>
        <begin position="64"/>
        <end position="86"/>
    </location>
</feature>
<dbReference type="Proteomes" id="UP000761264">
    <property type="component" value="Unassembled WGS sequence"/>
</dbReference>
<feature type="transmembrane region" description="Helical" evidence="1">
    <location>
        <begin position="207"/>
        <end position="226"/>
    </location>
</feature>
<evidence type="ECO:0000313" key="2">
    <source>
        <dbReference type="EMBL" id="NIA68649.1"/>
    </source>
</evidence>
<comment type="caution">
    <text evidence="2">The sequence shown here is derived from an EMBL/GenBank/DDBJ whole genome shotgun (WGS) entry which is preliminary data.</text>
</comment>
<name>A0A967C4Q9_9PROT</name>
<evidence type="ECO:0000313" key="3">
    <source>
        <dbReference type="Proteomes" id="UP000761264"/>
    </source>
</evidence>
<dbReference type="AlphaFoldDB" id="A0A967C4Q9"/>
<keyword evidence="1" id="KW-0472">Membrane</keyword>
<dbReference type="InterPro" id="IPR043912">
    <property type="entry name" value="DUF5765"/>
</dbReference>
<dbReference type="EMBL" id="JAAQPH010000005">
    <property type="protein sequence ID" value="NIA68649.1"/>
    <property type="molecule type" value="Genomic_DNA"/>
</dbReference>
<organism evidence="2 3">
    <name type="scientific">Pelagibius litoralis</name>
    <dbReference type="NCBI Taxonomy" id="374515"/>
    <lineage>
        <taxon>Bacteria</taxon>
        <taxon>Pseudomonadati</taxon>
        <taxon>Pseudomonadota</taxon>
        <taxon>Alphaproteobacteria</taxon>
        <taxon>Rhodospirillales</taxon>
        <taxon>Rhodovibrionaceae</taxon>
        <taxon>Pelagibius</taxon>
    </lineage>
</organism>
<accession>A0A967C4Q9</accession>
<dbReference type="Pfam" id="PF19069">
    <property type="entry name" value="DUF5765"/>
    <property type="match status" value="1"/>
</dbReference>
<feature type="transmembrane region" description="Helical" evidence="1">
    <location>
        <begin position="98"/>
        <end position="116"/>
    </location>
</feature>
<reference evidence="2" key="1">
    <citation type="submission" date="2020-03" db="EMBL/GenBank/DDBJ databases">
        <title>Genome of Pelagibius litoralis DSM 21314T.</title>
        <authorList>
            <person name="Wang G."/>
        </authorList>
    </citation>
    <scope>NUCLEOTIDE SEQUENCE</scope>
    <source>
        <strain evidence="2">DSM 21314</strain>
    </source>
</reference>
<protein>
    <submittedName>
        <fullName evidence="2">Uncharacterized protein</fullName>
    </submittedName>
</protein>
<keyword evidence="3" id="KW-1185">Reference proteome</keyword>
<feature type="transmembrane region" description="Helical" evidence="1">
    <location>
        <begin position="6"/>
        <end position="23"/>
    </location>
</feature>
<proteinExistence type="predicted"/>
<feature type="transmembrane region" description="Helical" evidence="1">
    <location>
        <begin position="158"/>
        <end position="177"/>
    </location>
</feature>
<feature type="transmembrane region" description="Helical" evidence="1">
    <location>
        <begin position="30"/>
        <end position="52"/>
    </location>
</feature>
<keyword evidence="1" id="KW-0812">Transmembrane</keyword>
<gene>
    <name evidence="2" type="ORF">HBA54_08600</name>
</gene>
<evidence type="ECO:0000256" key="1">
    <source>
        <dbReference type="SAM" id="Phobius"/>
    </source>
</evidence>
<sequence>MCWGMTASVTMVGVGTIGAVVLARRREPKAIWLTLGYFSAMEALQASGYLVIDQCGSPANRAITLLSYLHIVFQPFFINAFAMELVPGSVRRKLRRGVYLCCALSAAVMLAQLYPLPWAGACRPGTALCGSELCLVAGEWHIGWSIPYNGLLLPFEDLLGLHAGFPTYMLAAFLLPLAYGAWRFVVFHAMAGPLLAATLTDNPFEQPAIWCLFSIGILLISLSPLIRRQFEATTWWAWPKSWYG</sequence>
<dbReference type="RefSeq" id="WP_167223450.1">
    <property type="nucleotide sequence ID" value="NZ_JAAQPH010000005.1"/>
</dbReference>